<dbReference type="InterPro" id="IPR032710">
    <property type="entry name" value="NTF2-like_dom_sf"/>
</dbReference>
<dbReference type="Gene3D" id="3.10.450.50">
    <property type="match status" value="1"/>
</dbReference>
<keyword evidence="4" id="KW-1185">Reference proteome</keyword>
<dbReference type="KEGG" id="fae:FAES_3140"/>
<dbReference type="EMBL" id="HE796683">
    <property type="protein sequence ID" value="CCH01149.1"/>
    <property type="molecule type" value="Genomic_DNA"/>
</dbReference>
<dbReference type="Pfam" id="PF14534">
    <property type="entry name" value="DUF4440"/>
    <property type="match status" value="1"/>
</dbReference>
<evidence type="ECO:0000313" key="3">
    <source>
        <dbReference type="EMBL" id="CCH01149.1"/>
    </source>
</evidence>
<dbReference type="eggNOG" id="COG4319">
    <property type="taxonomic scope" value="Bacteria"/>
</dbReference>
<feature type="signal peptide" evidence="1">
    <location>
        <begin position="1"/>
        <end position="22"/>
    </location>
</feature>
<dbReference type="AlphaFoldDB" id="I0KAJ6"/>
<dbReference type="Proteomes" id="UP000011058">
    <property type="component" value="Chromosome"/>
</dbReference>
<dbReference type="RefSeq" id="WP_015332248.1">
    <property type="nucleotide sequence ID" value="NC_020054.1"/>
</dbReference>
<dbReference type="SUPFAM" id="SSF54427">
    <property type="entry name" value="NTF2-like"/>
    <property type="match status" value="1"/>
</dbReference>
<accession>I0KAJ6</accession>
<feature type="chain" id="PRO_5003630039" description="DUF4440 domain-containing protein" evidence="1">
    <location>
        <begin position="23"/>
        <end position="147"/>
    </location>
</feature>
<keyword evidence="1" id="KW-0732">Signal</keyword>
<organism evidence="3 4">
    <name type="scientific">Fibrella aestuarina BUZ 2</name>
    <dbReference type="NCBI Taxonomy" id="1166018"/>
    <lineage>
        <taxon>Bacteria</taxon>
        <taxon>Pseudomonadati</taxon>
        <taxon>Bacteroidota</taxon>
        <taxon>Cytophagia</taxon>
        <taxon>Cytophagales</taxon>
        <taxon>Spirosomataceae</taxon>
        <taxon>Fibrella</taxon>
    </lineage>
</organism>
<reference evidence="3 4" key="1">
    <citation type="journal article" date="2012" name="J. Bacteriol.">
        <title>Genome Sequence of Fibrella aestuarina BUZ 2T, a Filamentous Marine Bacterium.</title>
        <authorList>
            <person name="Filippini M."/>
            <person name="Qi W."/>
            <person name="Blom J."/>
            <person name="Goesmann A."/>
            <person name="Smits T.H."/>
            <person name="Bagheri H.C."/>
        </authorList>
    </citation>
    <scope>NUCLEOTIDE SEQUENCE [LARGE SCALE GENOMIC DNA]</scope>
    <source>
        <strain evidence="4">BUZ 2T</strain>
    </source>
</reference>
<dbReference type="STRING" id="1166018.FAES_3140"/>
<name>I0KAJ6_9BACT</name>
<dbReference type="OrthoDB" id="1445948at2"/>
<evidence type="ECO:0000256" key="1">
    <source>
        <dbReference type="SAM" id="SignalP"/>
    </source>
</evidence>
<dbReference type="HOGENOM" id="CLU_141608_1_0_10"/>
<feature type="domain" description="DUF4440" evidence="2">
    <location>
        <begin position="30"/>
        <end position="137"/>
    </location>
</feature>
<dbReference type="InterPro" id="IPR027843">
    <property type="entry name" value="DUF4440"/>
</dbReference>
<proteinExistence type="predicted"/>
<gene>
    <name evidence="3" type="ORF">FAES_3140</name>
</gene>
<evidence type="ECO:0000259" key="2">
    <source>
        <dbReference type="Pfam" id="PF14534"/>
    </source>
</evidence>
<evidence type="ECO:0000313" key="4">
    <source>
        <dbReference type="Proteomes" id="UP000011058"/>
    </source>
</evidence>
<protein>
    <recommendedName>
        <fullName evidence="2">DUF4440 domain-containing protein</fullName>
    </recommendedName>
</protein>
<sequence length="147" mass="16509">MHIRPAVFCLLVFFCATLSVLAQSPERERLKALDQQRFTAQINKDSLALNVLLANDLIYTHSNGVAETKSQYIGGILSGKWDYRATEVESATVRLFGPTAILTGRVRITVVLDGKPTPLYMAYTDVWHRTGKKRWQLVSWAASRLAN</sequence>